<accession>C0FYP4</accession>
<reference evidence="1 2" key="1">
    <citation type="submission" date="2009-02" db="EMBL/GenBank/DDBJ databases">
        <authorList>
            <person name="Fulton L."/>
            <person name="Clifton S."/>
            <person name="Fulton B."/>
            <person name="Xu J."/>
            <person name="Minx P."/>
            <person name="Pepin K.H."/>
            <person name="Johnson M."/>
            <person name="Bhonagiri V."/>
            <person name="Nash W.E."/>
            <person name="Mardis E.R."/>
            <person name="Wilson R.K."/>
        </authorList>
    </citation>
    <scope>NUCLEOTIDE SEQUENCE [LARGE SCALE GENOMIC DNA]</scope>
    <source>
        <strain evidence="1 2">DSM 16841</strain>
    </source>
</reference>
<protein>
    <submittedName>
        <fullName evidence="1">Uncharacterized protein</fullName>
    </submittedName>
</protein>
<evidence type="ECO:0000313" key="1">
    <source>
        <dbReference type="EMBL" id="EEG92240.1"/>
    </source>
</evidence>
<dbReference type="Proteomes" id="UP000003561">
    <property type="component" value="Unassembled WGS sequence"/>
</dbReference>
<reference evidence="1 2" key="2">
    <citation type="submission" date="2009-03" db="EMBL/GenBank/DDBJ databases">
        <title>Draft genome sequence of Roseburia inulinivorans (DSM 16841).</title>
        <authorList>
            <person name="Sudarsanam P."/>
            <person name="Ley R."/>
            <person name="Guruge J."/>
            <person name="Turnbaugh P.J."/>
            <person name="Mahowald M."/>
            <person name="Liep D."/>
            <person name="Gordon J."/>
        </authorList>
    </citation>
    <scope>NUCLEOTIDE SEQUENCE [LARGE SCALE GENOMIC DNA]</scope>
    <source>
        <strain evidence="1 2">DSM 16841</strain>
    </source>
</reference>
<organism evidence="1 2">
    <name type="scientific">Roseburia inulinivorans DSM 16841</name>
    <dbReference type="NCBI Taxonomy" id="622312"/>
    <lineage>
        <taxon>Bacteria</taxon>
        <taxon>Bacillati</taxon>
        <taxon>Bacillota</taxon>
        <taxon>Clostridia</taxon>
        <taxon>Lachnospirales</taxon>
        <taxon>Lachnospiraceae</taxon>
        <taxon>Roseburia</taxon>
    </lineage>
</organism>
<dbReference type="AlphaFoldDB" id="C0FYP4"/>
<proteinExistence type="predicted"/>
<name>C0FYP4_9FIRM</name>
<gene>
    <name evidence="1" type="ORF">ROSEINA2194_03884</name>
</gene>
<comment type="caution">
    <text evidence="1">The sequence shown here is derived from an EMBL/GenBank/DDBJ whole genome shotgun (WGS) entry which is preliminary data.</text>
</comment>
<dbReference type="EMBL" id="ACFY01000158">
    <property type="protein sequence ID" value="EEG92240.1"/>
    <property type="molecule type" value="Genomic_DNA"/>
</dbReference>
<evidence type="ECO:0000313" key="2">
    <source>
        <dbReference type="Proteomes" id="UP000003561"/>
    </source>
</evidence>
<sequence length="105" mass="12145">MMKRYVSIFIVLIVLVIGVFFVHQSSTSHLSMDIVNSIIKSKGINNVTWEDFEKYTYQDIGSGNYIYQYELPNGFYLYLSGSALDTPPTYIYIVDRNGNRIDLKK</sequence>